<evidence type="ECO:0000313" key="13">
    <source>
        <dbReference type="Proteomes" id="UP000678393"/>
    </source>
</evidence>
<protein>
    <recommendedName>
        <fullName evidence="11">C2H2-type domain-containing protein</fullName>
    </recommendedName>
</protein>
<organism evidence="12 13">
    <name type="scientific">Candidula unifasciata</name>
    <dbReference type="NCBI Taxonomy" id="100452"/>
    <lineage>
        <taxon>Eukaryota</taxon>
        <taxon>Metazoa</taxon>
        <taxon>Spiralia</taxon>
        <taxon>Lophotrochozoa</taxon>
        <taxon>Mollusca</taxon>
        <taxon>Gastropoda</taxon>
        <taxon>Heterobranchia</taxon>
        <taxon>Euthyneura</taxon>
        <taxon>Panpulmonata</taxon>
        <taxon>Eupulmonata</taxon>
        <taxon>Stylommatophora</taxon>
        <taxon>Helicina</taxon>
        <taxon>Helicoidea</taxon>
        <taxon>Geomitridae</taxon>
        <taxon>Candidula</taxon>
    </lineage>
</organism>
<keyword evidence="4 9" id="KW-0863">Zinc-finger</keyword>
<feature type="compositionally biased region" description="Low complexity" evidence="10">
    <location>
        <begin position="293"/>
        <end position="304"/>
    </location>
</feature>
<dbReference type="InterPro" id="IPR013087">
    <property type="entry name" value="Znf_C2H2_type"/>
</dbReference>
<dbReference type="GO" id="GO:0000981">
    <property type="term" value="F:DNA-binding transcription factor activity, RNA polymerase II-specific"/>
    <property type="evidence" value="ECO:0007669"/>
    <property type="project" value="TreeGrafter"/>
</dbReference>
<keyword evidence="6" id="KW-0805">Transcription regulation</keyword>
<feature type="compositionally biased region" description="Basic and acidic residues" evidence="10">
    <location>
        <begin position="473"/>
        <end position="488"/>
    </location>
</feature>
<feature type="region of interest" description="Disordered" evidence="10">
    <location>
        <begin position="62"/>
        <end position="119"/>
    </location>
</feature>
<evidence type="ECO:0000256" key="3">
    <source>
        <dbReference type="ARBA" id="ARBA00022737"/>
    </source>
</evidence>
<accession>A0A8S3ZSD4</accession>
<dbReference type="EMBL" id="CAJHNH020003458">
    <property type="protein sequence ID" value="CAG5129361.1"/>
    <property type="molecule type" value="Genomic_DNA"/>
</dbReference>
<sequence length="643" mass="69960">MDTYEGLIDSPMTGNSSGIADYQVPAAFPQFQDGSNMNNSYGNLSGLSGSFAGSPAASGSGLNMSSYSPSGSQQPNYGNMSSGSASSFSMPYDPPSLQQGSASHLQMAPQPSPHASHGVSNKPIHSCSYCGLVLSSANALVEHKRIHTGDRPFACHICNKRFTQKAHLNIHKRIHTGEKPYACHICNKRFAQSSHLSSHKRIHTGEKPFVCEICHIGFTQKQRLDNHLKKHLDRGVIEGLARSGQILGSAGQMEQFRQGSVPGDESAFMQMIGHGMPYIKQEAGMIRDSVAGTNSHNTSNHISSRASEGGMAGLHSVEQAGKGSNYHIGRSKRIKTESDIKEENDDDDDDGEMAEHEEGQNIAAPSFSSEGMFLHPSGYVAYGGVEDSEESNDQSPGSNPAEPLNQQGSGTAGSGHRRKPTVVRKRYSESPAKEISVVASNAVSSFQQFTPLQSVMNHGNDNSDADLDESGAEDFHDTGETLDDKNDPPYHGNLSTKTGLTPRHSTPLGANGVVETRSHSRRNVSQPLNRPSHELLNGDKMNPGAQKGGLTFTHNNSSNSGLVKIYNRISLINFTAEELITHLMKRDDVHKCQFCCLIFQDAAMYHIHRNMHDKADIRRCNMCGKLLQDKYDFTAHFLNMHQN</sequence>
<feature type="compositionally biased region" description="Basic residues" evidence="10">
    <location>
        <begin position="415"/>
        <end position="425"/>
    </location>
</feature>
<dbReference type="Proteomes" id="UP000678393">
    <property type="component" value="Unassembled WGS sequence"/>
</dbReference>
<evidence type="ECO:0000256" key="2">
    <source>
        <dbReference type="ARBA" id="ARBA00022723"/>
    </source>
</evidence>
<keyword evidence="8" id="KW-0539">Nucleus</keyword>
<evidence type="ECO:0000256" key="10">
    <source>
        <dbReference type="SAM" id="MobiDB-lite"/>
    </source>
</evidence>
<dbReference type="FunFam" id="3.30.160.60:FF:002343">
    <property type="entry name" value="Zinc finger protein 33A"/>
    <property type="match status" value="1"/>
</dbReference>
<keyword evidence="5" id="KW-0862">Zinc</keyword>
<dbReference type="PROSITE" id="PS50157">
    <property type="entry name" value="ZINC_FINGER_C2H2_2"/>
    <property type="match status" value="4"/>
</dbReference>
<dbReference type="GO" id="GO:0005634">
    <property type="term" value="C:nucleus"/>
    <property type="evidence" value="ECO:0007669"/>
    <property type="project" value="UniProtKB-SubCell"/>
</dbReference>
<feature type="domain" description="C2H2-type" evidence="11">
    <location>
        <begin position="153"/>
        <end position="180"/>
    </location>
</feature>
<dbReference type="Pfam" id="PF00096">
    <property type="entry name" value="zf-C2H2"/>
    <property type="match status" value="2"/>
</dbReference>
<feature type="compositionally biased region" description="Polar residues" evidence="10">
    <location>
        <begin position="393"/>
        <end position="409"/>
    </location>
</feature>
<proteinExistence type="predicted"/>
<keyword evidence="13" id="KW-1185">Reference proteome</keyword>
<dbReference type="PANTHER" id="PTHR24394:SF29">
    <property type="entry name" value="MYONEURIN"/>
    <property type="match status" value="1"/>
</dbReference>
<evidence type="ECO:0000256" key="9">
    <source>
        <dbReference type="PROSITE-ProRule" id="PRU00042"/>
    </source>
</evidence>
<dbReference type="AlphaFoldDB" id="A0A8S3ZSD4"/>
<evidence type="ECO:0000256" key="5">
    <source>
        <dbReference type="ARBA" id="ARBA00022833"/>
    </source>
</evidence>
<keyword evidence="2" id="KW-0479">Metal-binding</keyword>
<evidence type="ECO:0000256" key="4">
    <source>
        <dbReference type="ARBA" id="ARBA00022771"/>
    </source>
</evidence>
<dbReference type="InterPro" id="IPR036236">
    <property type="entry name" value="Znf_C2H2_sf"/>
</dbReference>
<evidence type="ECO:0000256" key="8">
    <source>
        <dbReference type="ARBA" id="ARBA00023242"/>
    </source>
</evidence>
<gene>
    <name evidence="12" type="ORF">CUNI_LOCUS14919</name>
</gene>
<evidence type="ECO:0000256" key="6">
    <source>
        <dbReference type="ARBA" id="ARBA00023015"/>
    </source>
</evidence>
<feature type="compositionally biased region" description="Polar residues" evidence="10">
    <location>
        <begin position="63"/>
        <end position="80"/>
    </location>
</feature>
<feature type="domain" description="C2H2-type" evidence="11">
    <location>
        <begin position="181"/>
        <end position="208"/>
    </location>
</feature>
<dbReference type="FunFam" id="3.30.160.60:FF:001289">
    <property type="entry name" value="Zinc finger protein 574"/>
    <property type="match status" value="1"/>
</dbReference>
<dbReference type="PANTHER" id="PTHR24394">
    <property type="entry name" value="ZINC FINGER PROTEIN"/>
    <property type="match status" value="1"/>
</dbReference>
<evidence type="ECO:0000256" key="1">
    <source>
        <dbReference type="ARBA" id="ARBA00004123"/>
    </source>
</evidence>
<feature type="compositionally biased region" description="Acidic residues" evidence="10">
    <location>
        <begin position="463"/>
        <end position="472"/>
    </location>
</feature>
<name>A0A8S3ZSD4_9EUPU</name>
<reference evidence="12" key="1">
    <citation type="submission" date="2021-04" db="EMBL/GenBank/DDBJ databases">
        <authorList>
            <consortium name="Molecular Ecology Group"/>
        </authorList>
    </citation>
    <scope>NUCLEOTIDE SEQUENCE</scope>
</reference>
<feature type="region of interest" description="Disordered" evidence="10">
    <location>
        <begin position="454"/>
        <end position="539"/>
    </location>
</feature>
<feature type="domain" description="C2H2-type" evidence="11">
    <location>
        <begin position="125"/>
        <end position="152"/>
    </location>
</feature>
<dbReference type="PROSITE" id="PS00028">
    <property type="entry name" value="ZINC_FINGER_C2H2_1"/>
    <property type="match status" value="6"/>
</dbReference>
<dbReference type="Gene3D" id="3.30.160.60">
    <property type="entry name" value="Classic Zinc Finger"/>
    <property type="match status" value="4"/>
</dbReference>
<dbReference type="GO" id="GO:0008270">
    <property type="term" value="F:zinc ion binding"/>
    <property type="evidence" value="ECO:0007669"/>
    <property type="project" value="UniProtKB-KW"/>
</dbReference>
<feature type="domain" description="C2H2-type" evidence="11">
    <location>
        <begin position="209"/>
        <end position="231"/>
    </location>
</feature>
<feature type="region of interest" description="Disordered" evidence="10">
    <location>
        <begin position="290"/>
        <end position="358"/>
    </location>
</feature>
<evidence type="ECO:0000259" key="11">
    <source>
        <dbReference type="PROSITE" id="PS50157"/>
    </source>
</evidence>
<evidence type="ECO:0000313" key="12">
    <source>
        <dbReference type="EMBL" id="CAG5129361.1"/>
    </source>
</evidence>
<evidence type="ECO:0000256" key="7">
    <source>
        <dbReference type="ARBA" id="ARBA00023163"/>
    </source>
</evidence>
<feature type="compositionally biased region" description="Acidic residues" evidence="10">
    <location>
        <begin position="342"/>
        <end position="352"/>
    </location>
</feature>
<keyword evidence="7" id="KW-0804">Transcription</keyword>
<dbReference type="OrthoDB" id="8113227at2759"/>
<comment type="subcellular location">
    <subcellularLocation>
        <location evidence="1">Nucleus</location>
    </subcellularLocation>
</comment>
<feature type="region of interest" description="Disordered" evidence="10">
    <location>
        <begin position="378"/>
        <end position="432"/>
    </location>
</feature>
<dbReference type="SUPFAM" id="SSF57667">
    <property type="entry name" value="beta-beta-alpha zinc fingers"/>
    <property type="match status" value="2"/>
</dbReference>
<keyword evidence="3" id="KW-0677">Repeat</keyword>
<comment type="caution">
    <text evidence="12">The sequence shown here is derived from an EMBL/GenBank/DDBJ whole genome shotgun (WGS) entry which is preliminary data.</text>
</comment>
<dbReference type="FunFam" id="3.30.160.60:FF:000557">
    <property type="entry name" value="zinc finger and SCAN domain-containing protein 29"/>
    <property type="match status" value="1"/>
</dbReference>
<dbReference type="SMART" id="SM00355">
    <property type="entry name" value="ZnF_C2H2"/>
    <property type="match status" value="6"/>
</dbReference>